<dbReference type="AlphaFoldDB" id="A0A8R2F6Q7"/>
<dbReference type="EnsemblMetazoa" id="XM_008182928.1">
    <property type="protein sequence ID" value="XP_008181150.1"/>
    <property type="gene ID" value="LOC103308829"/>
</dbReference>
<dbReference type="InterPro" id="IPR008906">
    <property type="entry name" value="HATC_C_dom"/>
</dbReference>
<dbReference type="PANTHER" id="PTHR46289">
    <property type="entry name" value="52 KDA REPRESSOR OF THE INHIBITOR OF THE PROTEIN KINASE-LIKE PROTEIN-RELATED"/>
    <property type="match status" value="1"/>
</dbReference>
<dbReference type="OrthoDB" id="6613800at2759"/>
<sequence length="236" mass="26727">MDFIQAMKLVKATRTFLNEMRIDDNLSNIFSDSESFCKSLDLEENNIPIKRASIKKKYKTLMKLDDRYHNAENVFNEISLFSAEHLLQKSSTTSSSFNYISKWLSSTNIDQDSLSIDHENNSSDNDSTRSNDEDADVLKLLDIFKTLSNTGMSAAFPNLYLAYKGICTLPPTSASAERCFSKLKLIKTNLRSTMSESRLDHLMLISCNADIDIHIDEAINMYGSRSKLLQSALLFS</sequence>
<accession>A0A8R2F6Q7</accession>
<name>A0A8R2F6Q7_ACYPI</name>
<dbReference type="InterPro" id="IPR052958">
    <property type="entry name" value="IFN-induced_PKR_regulator"/>
</dbReference>
<feature type="domain" description="HAT C-terminal dimerisation" evidence="1">
    <location>
        <begin position="141"/>
        <end position="207"/>
    </location>
</feature>
<dbReference type="GeneID" id="103308829"/>
<keyword evidence="3" id="KW-1185">Reference proteome</keyword>
<protein>
    <recommendedName>
        <fullName evidence="1">HAT C-terminal dimerisation domain-containing protein</fullName>
    </recommendedName>
</protein>
<evidence type="ECO:0000259" key="1">
    <source>
        <dbReference type="Pfam" id="PF05699"/>
    </source>
</evidence>
<dbReference type="RefSeq" id="XP_008181150.1">
    <property type="nucleotide sequence ID" value="XM_008182928.1"/>
</dbReference>
<dbReference type="Pfam" id="PF05699">
    <property type="entry name" value="Dimer_Tnp_hAT"/>
    <property type="match status" value="1"/>
</dbReference>
<dbReference type="GO" id="GO:0046983">
    <property type="term" value="F:protein dimerization activity"/>
    <property type="evidence" value="ECO:0007669"/>
    <property type="project" value="InterPro"/>
</dbReference>
<dbReference type="KEGG" id="api:103308829"/>
<evidence type="ECO:0000313" key="3">
    <source>
        <dbReference type="Proteomes" id="UP000007819"/>
    </source>
</evidence>
<proteinExistence type="predicted"/>
<reference evidence="2" key="2">
    <citation type="submission" date="2022-06" db="UniProtKB">
        <authorList>
            <consortium name="EnsemblMetazoa"/>
        </authorList>
    </citation>
    <scope>IDENTIFICATION</scope>
</reference>
<evidence type="ECO:0000313" key="2">
    <source>
        <dbReference type="EnsemblMetazoa" id="XP_008181150.1"/>
    </source>
</evidence>
<dbReference type="Proteomes" id="UP000007819">
    <property type="component" value="Chromosome X"/>
</dbReference>
<organism evidence="2 3">
    <name type="scientific">Acyrthosiphon pisum</name>
    <name type="common">Pea aphid</name>
    <dbReference type="NCBI Taxonomy" id="7029"/>
    <lineage>
        <taxon>Eukaryota</taxon>
        <taxon>Metazoa</taxon>
        <taxon>Ecdysozoa</taxon>
        <taxon>Arthropoda</taxon>
        <taxon>Hexapoda</taxon>
        <taxon>Insecta</taxon>
        <taxon>Pterygota</taxon>
        <taxon>Neoptera</taxon>
        <taxon>Paraneoptera</taxon>
        <taxon>Hemiptera</taxon>
        <taxon>Sternorrhyncha</taxon>
        <taxon>Aphidomorpha</taxon>
        <taxon>Aphidoidea</taxon>
        <taxon>Aphididae</taxon>
        <taxon>Macrosiphini</taxon>
        <taxon>Acyrthosiphon</taxon>
    </lineage>
</organism>
<reference evidence="3" key="1">
    <citation type="submission" date="2010-06" db="EMBL/GenBank/DDBJ databases">
        <authorList>
            <person name="Jiang H."/>
            <person name="Abraham K."/>
            <person name="Ali S."/>
            <person name="Alsbrooks S.L."/>
            <person name="Anim B.N."/>
            <person name="Anosike U.S."/>
            <person name="Attaway T."/>
            <person name="Bandaranaike D.P."/>
            <person name="Battles P.K."/>
            <person name="Bell S.N."/>
            <person name="Bell A.V."/>
            <person name="Beltran B."/>
            <person name="Bickham C."/>
            <person name="Bustamante Y."/>
            <person name="Caleb T."/>
            <person name="Canada A."/>
            <person name="Cardenas V."/>
            <person name="Carter K."/>
            <person name="Chacko J."/>
            <person name="Chandrabose M.N."/>
            <person name="Chavez D."/>
            <person name="Chavez A."/>
            <person name="Chen L."/>
            <person name="Chu H.-S."/>
            <person name="Claassen K.J."/>
            <person name="Cockrell R."/>
            <person name="Collins M."/>
            <person name="Cooper J.A."/>
            <person name="Cree A."/>
            <person name="Curry S.M."/>
            <person name="Da Y."/>
            <person name="Dao M.D."/>
            <person name="Das B."/>
            <person name="Davila M.-L."/>
            <person name="Davy-Carroll L."/>
            <person name="Denson S."/>
            <person name="Dinh H."/>
            <person name="Ebong V.E."/>
            <person name="Edwards J.R."/>
            <person name="Egan A."/>
            <person name="El-Daye J."/>
            <person name="Escobedo L."/>
            <person name="Fernandez S."/>
            <person name="Fernando P.R."/>
            <person name="Flagg N."/>
            <person name="Forbes L.D."/>
            <person name="Fowler R.G."/>
            <person name="Fu Q."/>
            <person name="Gabisi R.A."/>
            <person name="Ganer J."/>
            <person name="Garbino Pronczuk A."/>
            <person name="Garcia R.M."/>
            <person name="Garner T."/>
            <person name="Garrett T.E."/>
            <person name="Gonzalez D.A."/>
            <person name="Hamid H."/>
            <person name="Hawkins E.S."/>
            <person name="Hirani K."/>
            <person name="Hogues M.E."/>
            <person name="Hollins B."/>
            <person name="Hsiao C.-H."/>
            <person name="Jabil R."/>
            <person name="James M.L."/>
            <person name="Jhangiani S.N."/>
            <person name="Johnson B."/>
            <person name="Johnson Q."/>
            <person name="Joshi V."/>
            <person name="Kalu J.B."/>
            <person name="Kam C."/>
            <person name="Kashfia A."/>
            <person name="Keebler J."/>
            <person name="Kisamo H."/>
            <person name="Kovar C.L."/>
            <person name="Lago L.A."/>
            <person name="Lai C.-Y."/>
            <person name="Laidlaw J."/>
            <person name="Lara F."/>
            <person name="Le T.-K."/>
            <person name="Lee S.L."/>
            <person name="Legall F.H."/>
            <person name="Lemon S.J."/>
            <person name="Lewis L.R."/>
            <person name="Li B."/>
            <person name="Liu Y."/>
            <person name="Liu Y.-S."/>
            <person name="Lopez J."/>
            <person name="Lozado R.J."/>
            <person name="Lu J."/>
            <person name="Madu R.C."/>
            <person name="Maheshwari M."/>
            <person name="Maheshwari R."/>
            <person name="Malloy K."/>
            <person name="Martinez E."/>
            <person name="Mathew T."/>
            <person name="Mercado I.C."/>
            <person name="Mercado C."/>
            <person name="Meyer B."/>
            <person name="Montgomery K."/>
            <person name="Morgan M.B."/>
            <person name="Munidasa M."/>
            <person name="Nazareth L.V."/>
            <person name="Nelson J."/>
            <person name="Ng B.M."/>
            <person name="Nguyen N.B."/>
            <person name="Nguyen P.Q."/>
            <person name="Nguyen T."/>
            <person name="Obregon M."/>
            <person name="Okwuonu G.O."/>
            <person name="Onwere C.G."/>
            <person name="Orozco G."/>
            <person name="Parra A."/>
            <person name="Patel S."/>
            <person name="Patil S."/>
            <person name="Perez A."/>
            <person name="Perez Y."/>
            <person name="Pham C."/>
            <person name="Primus E.L."/>
            <person name="Pu L.-L."/>
            <person name="Puazo M."/>
            <person name="Qin X."/>
            <person name="Quiroz J.B."/>
            <person name="Reese J."/>
            <person name="Richards S."/>
            <person name="Rives C.M."/>
            <person name="Robberts R."/>
            <person name="Ruiz S.J."/>
            <person name="Ruiz M.J."/>
            <person name="Santibanez J."/>
            <person name="Schneider B.W."/>
            <person name="Sisson I."/>
            <person name="Smith M."/>
            <person name="Sodergren E."/>
            <person name="Song X.-Z."/>
            <person name="Song B.B."/>
            <person name="Summersgill H."/>
            <person name="Thelus R."/>
            <person name="Thornton R.D."/>
            <person name="Trejos Z.Y."/>
            <person name="Usmani K."/>
            <person name="Vattathil S."/>
            <person name="Villasana D."/>
            <person name="Walker D.L."/>
            <person name="Wang S."/>
            <person name="Wang K."/>
            <person name="White C.S."/>
            <person name="Williams A.C."/>
            <person name="Williamson J."/>
            <person name="Wilson K."/>
            <person name="Woghiren I.O."/>
            <person name="Woodworth J.R."/>
            <person name="Worley K.C."/>
            <person name="Wright R.A."/>
            <person name="Wu W."/>
            <person name="Young L."/>
            <person name="Zhang L."/>
            <person name="Zhang J."/>
            <person name="Zhu Y."/>
            <person name="Muzny D.M."/>
            <person name="Weinstock G."/>
            <person name="Gibbs R.A."/>
        </authorList>
    </citation>
    <scope>NUCLEOTIDE SEQUENCE [LARGE SCALE GENOMIC DNA]</scope>
    <source>
        <strain evidence="3">LSR1</strain>
    </source>
</reference>
<dbReference type="InterPro" id="IPR012337">
    <property type="entry name" value="RNaseH-like_sf"/>
</dbReference>
<dbReference type="PANTHER" id="PTHR46289:SF14">
    <property type="entry name" value="DUF4371 DOMAIN-CONTAINING PROTEIN"/>
    <property type="match status" value="1"/>
</dbReference>
<dbReference type="SUPFAM" id="SSF53098">
    <property type="entry name" value="Ribonuclease H-like"/>
    <property type="match status" value="1"/>
</dbReference>